<evidence type="ECO:0000313" key="2">
    <source>
        <dbReference type="Proteomes" id="UP000789901"/>
    </source>
</evidence>
<sequence>MQCGELLTNIFINVSSPLNLILTCKDWYNIFNDDSTRAEWVVYQCGRAHALYHAIRLDPFIDSLRQNSRRRSPWASDLDIQVFIYLLEEADRQFKSIGLSKAGNDMELFFFLSAGPHEINDARIILGKNRDHIEDLILKYKFIPFPPRPKHLQTQTSTNIEEYPAKDGFENNKQLNIIARAILLSKDLVSCWKKIEILNRKVKGIECFEFLYNLIVEDRDKRFLDAMNILLKNKSNDYPFKPLEFSAMYYNWCLYTFGKDAEITEWCFEDILETRISMNCKQDQKYQDPTGLMQDEFKNNLVINPKASSEIEQLKFINIKMNNLKIEQKKLDQKDEWSNELRKLYIKIFSSDIQIGTFEFRAHLKSFWESVQIITLDV</sequence>
<accession>A0ABM8W2V0</accession>
<name>A0ABM8W2V0_GIGMA</name>
<comment type="caution">
    <text evidence="1">The sequence shown here is derived from an EMBL/GenBank/DDBJ whole genome shotgun (WGS) entry which is preliminary data.</text>
</comment>
<dbReference type="Proteomes" id="UP000789901">
    <property type="component" value="Unassembled WGS sequence"/>
</dbReference>
<gene>
    <name evidence="1" type="ORF">GMARGA_LOCUS2660</name>
</gene>
<organism evidence="1 2">
    <name type="scientific">Gigaspora margarita</name>
    <dbReference type="NCBI Taxonomy" id="4874"/>
    <lineage>
        <taxon>Eukaryota</taxon>
        <taxon>Fungi</taxon>
        <taxon>Fungi incertae sedis</taxon>
        <taxon>Mucoromycota</taxon>
        <taxon>Glomeromycotina</taxon>
        <taxon>Glomeromycetes</taxon>
        <taxon>Diversisporales</taxon>
        <taxon>Gigasporaceae</taxon>
        <taxon>Gigaspora</taxon>
    </lineage>
</organism>
<reference evidence="1 2" key="1">
    <citation type="submission" date="2021-06" db="EMBL/GenBank/DDBJ databases">
        <authorList>
            <person name="Kallberg Y."/>
            <person name="Tangrot J."/>
            <person name="Rosling A."/>
        </authorList>
    </citation>
    <scope>NUCLEOTIDE SEQUENCE [LARGE SCALE GENOMIC DNA]</scope>
    <source>
        <strain evidence="1 2">120-4 pot B 10/14</strain>
    </source>
</reference>
<protein>
    <submittedName>
        <fullName evidence="1">2207_t:CDS:1</fullName>
    </submittedName>
</protein>
<keyword evidence="2" id="KW-1185">Reference proteome</keyword>
<evidence type="ECO:0000313" key="1">
    <source>
        <dbReference type="EMBL" id="CAG8510552.1"/>
    </source>
</evidence>
<proteinExistence type="predicted"/>
<dbReference type="EMBL" id="CAJVQB010000859">
    <property type="protein sequence ID" value="CAG8510552.1"/>
    <property type="molecule type" value="Genomic_DNA"/>
</dbReference>